<evidence type="ECO:0000256" key="2">
    <source>
        <dbReference type="ARBA" id="ARBA00023125"/>
    </source>
</evidence>
<gene>
    <name evidence="5" type="ORF">SAMN04488035_0804</name>
</gene>
<proteinExistence type="predicted"/>
<dbReference type="GO" id="GO:0003700">
    <property type="term" value="F:DNA-binding transcription factor activity"/>
    <property type="evidence" value="ECO:0007669"/>
    <property type="project" value="InterPro"/>
</dbReference>
<keyword evidence="1" id="KW-0805">Transcription regulation</keyword>
<protein>
    <submittedName>
        <fullName evidence="5">Transcriptional regulator, GntR family</fullName>
    </submittedName>
</protein>
<dbReference type="GO" id="GO:0003677">
    <property type="term" value="F:DNA binding"/>
    <property type="evidence" value="ECO:0007669"/>
    <property type="project" value="UniProtKB-KW"/>
</dbReference>
<dbReference type="STRING" id="285351.SAMN04488035_0804"/>
<dbReference type="Proteomes" id="UP000198520">
    <property type="component" value="Unassembled WGS sequence"/>
</dbReference>
<feature type="domain" description="HTH gntR-type" evidence="4">
    <location>
        <begin position="11"/>
        <end position="79"/>
    </location>
</feature>
<dbReference type="RefSeq" id="WP_093375233.1">
    <property type="nucleotide sequence ID" value="NZ_BNAN01000001.1"/>
</dbReference>
<evidence type="ECO:0000256" key="3">
    <source>
        <dbReference type="ARBA" id="ARBA00023163"/>
    </source>
</evidence>
<accession>A0A1I2DZD9</accession>
<sequence length="117" mass="12504">MIFRVDPHAPEPLFEQLGTQVRAAVTAGALVTGDRLPAARALAESLDINVHTVLHAYQSLRDDGLIELRRGRGAVVSAPPAPALDELRAAIDVVVDRARTLGVPPTTTLTLLKEALR</sequence>
<dbReference type="Pfam" id="PF00392">
    <property type="entry name" value="GntR"/>
    <property type="match status" value="1"/>
</dbReference>
<keyword evidence="6" id="KW-1185">Reference proteome</keyword>
<dbReference type="OrthoDB" id="3192286at2"/>
<dbReference type="CDD" id="cd07377">
    <property type="entry name" value="WHTH_GntR"/>
    <property type="match status" value="1"/>
</dbReference>
<reference evidence="6" key="1">
    <citation type="submission" date="2016-10" db="EMBL/GenBank/DDBJ databases">
        <authorList>
            <person name="Varghese N."/>
            <person name="Submissions S."/>
        </authorList>
    </citation>
    <scope>NUCLEOTIDE SEQUENCE [LARGE SCALE GENOMIC DNA]</scope>
    <source>
        <strain evidence="6">DSM 19083</strain>
    </source>
</reference>
<dbReference type="AlphaFoldDB" id="A0A1I2DZD9"/>
<dbReference type="InterPro" id="IPR000524">
    <property type="entry name" value="Tscrpt_reg_HTH_GntR"/>
</dbReference>
<evidence type="ECO:0000313" key="5">
    <source>
        <dbReference type="EMBL" id="SFE85651.1"/>
    </source>
</evidence>
<dbReference type="InterPro" id="IPR036390">
    <property type="entry name" value="WH_DNA-bd_sf"/>
</dbReference>
<dbReference type="SUPFAM" id="SSF46785">
    <property type="entry name" value="Winged helix' DNA-binding domain"/>
    <property type="match status" value="1"/>
</dbReference>
<dbReference type="SMART" id="SM00345">
    <property type="entry name" value="HTH_GNTR"/>
    <property type="match status" value="1"/>
</dbReference>
<dbReference type="EMBL" id="FONZ01000001">
    <property type="protein sequence ID" value="SFE85651.1"/>
    <property type="molecule type" value="Genomic_DNA"/>
</dbReference>
<dbReference type="PANTHER" id="PTHR38445:SF7">
    <property type="entry name" value="GNTR-FAMILY TRANSCRIPTIONAL REGULATOR"/>
    <property type="match status" value="1"/>
</dbReference>
<evidence type="ECO:0000259" key="4">
    <source>
        <dbReference type="PROSITE" id="PS50949"/>
    </source>
</evidence>
<evidence type="ECO:0000313" key="6">
    <source>
        <dbReference type="Proteomes" id="UP000198520"/>
    </source>
</evidence>
<keyword evidence="3" id="KW-0804">Transcription</keyword>
<dbReference type="Gene3D" id="1.10.10.10">
    <property type="entry name" value="Winged helix-like DNA-binding domain superfamily/Winged helix DNA-binding domain"/>
    <property type="match status" value="1"/>
</dbReference>
<keyword evidence="2" id="KW-0238">DNA-binding</keyword>
<organism evidence="5 6">
    <name type="scientific">Flavimobilis marinus</name>
    <dbReference type="NCBI Taxonomy" id="285351"/>
    <lineage>
        <taxon>Bacteria</taxon>
        <taxon>Bacillati</taxon>
        <taxon>Actinomycetota</taxon>
        <taxon>Actinomycetes</taxon>
        <taxon>Micrococcales</taxon>
        <taxon>Jonesiaceae</taxon>
        <taxon>Flavimobilis</taxon>
    </lineage>
</organism>
<dbReference type="PROSITE" id="PS50949">
    <property type="entry name" value="HTH_GNTR"/>
    <property type="match status" value="1"/>
</dbReference>
<name>A0A1I2DZD9_9MICO</name>
<dbReference type="PANTHER" id="PTHR38445">
    <property type="entry name" value="HTH-TYPE TRANSCRIPTIONAL REPRESSOR YTRA"/>
    <property type="match status" value="1"/>
</dbReference>
<evidence type="ECO:0000256" key="1">
    <source>
        <dbReference type="ARBA" id="ARBA00023015"/>
    </source>
</evidence>
<dbReference type="InterPro" id="IPR036388">
    <property type="entry name" value="WH-like_DNA-bd_sf"/>
</dbReference>